<dbReference type="Pfam" id="PF24883">
    <property type="entry name" value="NPHP3_N"/>
    <property type="match status" value="1"/>
</dbReference>
<dbReference type="SUPFAM" id="SSF57850">
    <property type="entry name" value="RING/U-box"/>
    <property type="match status" value="1"/>
</dbReference>
<dbReference type="Gene3D" id="3.30.60.90">
    <property type="match status" value="1"/>
</dbReference>
<dbReference type="AlphaFoldDB" id="A0A6G1ICI7"/>
<organism evidence="7 8">
    <name type="scientific">Lentithecium fluviatile CBS 122367</name>
    <dbReference type="NCBI Taxonomy" id="1168545"/>
    <lineage>
        <taxon>Eukaryota</taxon>
        <taxon>Fungi</taxon>
        <taxon>Dikarya</taxon>
        <taxon>Ascomycota</taxon>
        <taxon>Pezizomycotina</taxon>
        <taxon>Dothideomycetes</taxon>
        <taxon>Pleosporomycetidae</taxon>
        <taxon>Pleosporales</taxon>
        <taxon>Massarineae</taxon>
        <taxon>Lentitheciaceae</taxon>
        <taxon>Lentithecium</taxon>
    </lineage>
</organism>
<feature type="repeat" description="ANK" evidence="5">
    <location>
        <begin position="800"/>
        <end position="829"/>
    </location>
</feature>
<gene>
    <name evidence="7" type="ORF">K458DRAFT_397499</name>
</gene>
<dbReference type="InterPro" id="IPR002110">
    <property type="entry name" value="Ankyrin_rpt"/>
</dbReference>
<dbReference type="SUPFAM" id="SSF48403">
    <property type="entry name" value="Ankyrin repeat"/>
    <property type="match status" value="1"/>
</dbReference>
<evidence type="ECO:0000259" key="6">
    <source>
        <dbReference type="PROSITE" id="PS50837"/>
    </source>
</evidence>
<dbReference type="SMART" id="SM00248">
    <property type="entry name" value="ANK"/>
    <property type="match status" value="8"/>
</dbReference>
<name>A0A6G1ICI7_9PLEO</name>
<dbReference type="InterPro" id="IPR054471">
    <property type="entry name" value="GPIID_WHD"/>
</dbReference>
<dbReference type="GO" id="GO:0008270">
    <property type="term" value="F:zinc ion binding"/>
    <property type="evidence" value="ECO:0007669"/>
    <property type="project" value="UniProtKB-KW"/>
</dbReference>
<feature type="repeat" description="ANK" evidence="5">
    <location>
        <begin position="959"/>
        <end position="988"/>
    </location>
</feature>
<dbReference type="SUPFAM" id="SSF52540">
    <property type="entry name" value="P-loop containing nucleoside triphosphate hydrolases"/>
    <property type="match status" value="1"/>
</dbReference>
<dbReference type="PANTHER" id="PTHR10039:SF16">
    <property type="entry name" value="GPI INOSITOL-DEACYLASE"/>
    <property type="match status" value="1"/>
</dbReference>
<dbReference type="OrthoDB" id="1577640at2759"/>
<dbReference type="PROSITE" id="PS50837">
    <property type="entry name" value="NACHT"/>
    <property type="match status" value="1"/>
</dbReference>
<dbReference type="Gene3D" id="1.25.40.20">
    <property type="entry name" value="Ankyrin repeat-containing domain"/>
    <property type="match status" value="1"/>
</dbReference>
<keyword evidence="8" id="KW-1185">Reference proteome</keyword>
<evidence type="ECO:0000256" key="2">
    <source>
        <dbReference type="ARBA" id="ARBA00022737"/>
    </source>
</evidence>
<evidence type="ECO:0000256" key="1">
    <source>
        <dbReference type="ARBA" id="ARBA00022723"/>
    </source>
</evidence>
<feature type="domain" description="NACHT" evidence="6">
    <location>
        <begin position="214"/>
        <end position="328"/>
    </location>
</feature>
<keyword evidence="2" id="KW-0677">Repeat</keyword>
<proteinExistence type="predicted"/>
<evidence type="ECO:0000313" key="8">
    <source>
        <dbReference type="Proteomes" id="UP000799291"/>
    </source>
</evidence>
<dbReference type="EMBL" id="MU005645">
    <property type="protein sequence ID" value="KAF2675916.1"/>
    <property type="molecule type" value="Genomic_DNA"/>
</dbReference>
<dbReference type="PROSITE" id="PS50297">
    <property type="entry name" value="ANK_REP_REGION"/>
    <property type="match status" value="2"/>
</dbReference>
<dbReference type="PROSITE" id="PS50088">
    <property type="entry name" value="ANK_REPEAT"/>
    <property type="match status" value="3"/>
</dbReference>
<dbReference type="InterPro" id="IPR056884">
    <property type="entry name" value="NPHP3-like_N"/>
</dbReference>
<reference evidence="7" key="1">
    <citation type="journal article" date="2020" name="Stud. Mycol.">
        <title>101 Dothideomycetes genomes: a test case for predicting lifestyles and emergence of pathogens.</title>
        <authorList>
            <person name="Haridas S."/>
            <person name="Albert R."/>
            <person name="Binder M."/>
            <person name="Bloem J."/>
            <person name="Labutti K."/>
            <person name="Salamov A."/>
            <person name="Andreopoulos B."/>
            <person name="Baker S."/>
            <person name="Barry K."/>
            <person name="Bills G."/>
            <person name="Bluhm B."/>
            <person name="Cannon C."/>
            <person name="Castanera R."/>
            <person name="Culley D."/>
            <person name="Daum C."/>
            <person name="Ezra D."/>
            <person name="Gonzalez J."/>
            <person name="Henrissat B."/>
            <person name="Kuo A."/>
            <person name="Liang C."/>
            <person name="Lipzen A."/>
            <person name="Lutzoni F."/>
            <person name="Magnuson J."/>
            <person name="Mondo S."/>
            <person name="Nolan M."/>
            <person name="Ohm R."/>
            <person name="Pangilinan J."/>
            <person name="Park H.-J."/>
            <person name="Ramirez L."/>
            <person name="Alfaro M."/>
            <person name="Sun H."/>
            <person name="Tritt A."/>
            <person name="Yoshinaga Y."/>
            <person name="Zwiers L.-H."/>
            <person name="Turgeon B."/>
            <person name="Goodwin S."/>
            <person name="Spatafora J."/>
            <person name="Crous P."/>
            <person name="Grigoriev I."/>
        </authorList>
    </citation>
    <scope>NUCLEOTIDE SEQUENCE</scope>
    <source>
        <strain evidence="7">CBS 122367</strain>
    </source>
</reference>
<dbReference type="Pfam" id="PF22939">
    <property type="entry name" value="WHD_GPIID"/>
    <property type="match status" value="1"/>
</dbReference>
<dbReference type="InterPro" id="IPR007111">
    <property type="entry name" value="NACHT_NTPase"/>
</dbReference>
<dbReference type="PANTHER" id="PTHR10039">
    <property type="entry name" value="AMELOGENIN"/>
    <property type="match status" value="1"/>
</dbReference>
<keyword evidence="3" id="KW-0863">Zinc-finger</keyword>
<accession>A0A6G1ICI7</accession>
<keyword evidence="4" id="KW-0862">Zinc</keyword>
<dbReference type="Pfam" id="PF12796">
    <property type="entry name" value="Ank_2"/>
    <property type="match status" value="3"/>
</dbReference>
<sequence length="1117" mass="123869">MDPFSLTAGVIAVLQLANKVISLCLNLQSSLSARKELDLIMDEVDALRDILQRLARLGGKVQADGSDPAYIETVNTRRGPLAICCSELESLQNELNKVKSPGFKFGAKAIAWVMKEKELKGRLKRLSRAKQTLQMSLSLDQTALLLQAQTHSEELRASIEGTNSENNLRTVVDWLGPPYPTSTCNDAQRIRSGNTGNWFLNGESFDQWKFRPRSIVWLSGIPGSGKTIMCSSIVEHMGAWCRSKDGHLLIYFFFDFATRDKGAVSRFLRSLLCQIVVQRRCIPEAVQTLFEQHHNGFQQPSVNALIEALNGTLEDVDQTYLVIDALDECSERSDLLDIVEKVAGWRLNLNVLATSRCESEIEETFMRTDCEHLRLEGAQVNEDIRQYVHQRMARERWLKKWPEDIQAEITSVITNKAGDMFRLAALQLDGLKKCGTITALRKALCSLPTSLDEIYSRMLDAIDPEHAQSVFKILSWLCFALHPPSLDELAEDLAVDLEKFEYDASRKLQDTNDILYMCGSLVARASGANSVIKLSHHTVKEYLTSKNILESSNRAFHVTEKTADECIAKTCLVYLNSRSYASREDARLATPRNPLASYATGLWSEHFRRCGQNAELLALARKLFLCKERSFLDWAWIVAIVPEGYYTEWPRYPKPSVLLCYAAFLSSPGLLEAMIGDGAPINDEGCMYGTALIISAYMADLQCLELLLAHGAEVNVQAGCLGNSLQAAAARGWVEGVEKLISHGADVNATGGQFGTSLNAAIYSPFAEAKSEDLVRKLLDAGAEVSSASVLQDEYPVHPSPLYLACKRGAISIAKLLLEKGADAQQAGCLQIALYGRYIDLAEMLLKRGAKFHLGDGSSLNSLGVNAGGGLTTLRFLIESWDADYQYVDTEGRTVLHLAARDGTTESLEYLLSLGMDINQTDAKGWSAIHYASDCSTPDNLRLLLQKSRSNISDLAVWSPLHLACKRNTLEALDLLLQAGFQPTTVTTTEPAWQWILYDIAISFRNHHLISADLKTLHPLLEHPDTGTMPPPMSLARARICDGCFPIITFNSPPRARALFGPIFHCTECEDFDYCFMCRVTAEQTHPHSHSWTIMSGSQDIPKPIYQGASIVKFPGS</sequence>
<evidence type="ECO:0000256" key="5">
    <source>
        <dbReference type="PROSITE-ProRule" id="PRU00023"/>
    </source>
</evidence>
<feature type="repeat" description="ANK" evidence="5">
    <location>
        <begin position="891"/>
        <end position="923"/>
    </location>
</feature>
<evidence type="ECO:0000256" key="4">
    <source>
        <dbReference type="ARBA" id="ARBA00022833"/>
    </source>
</evidence>
<dbReference type="InterPro" id="IPR043145">
    <property type="entry name" value="Znf_ZZ_sf"/>
</dbReference>
<dbReference type="Gene3D" id="3.40.50.300">
    <property type="entry name" value="P-loop containing nucleotide triphosphate hydrolases"/>
    <property type="match status" value="1"/>
</dbReference>
<dbReference type="InterPro" id="IPR027417">
    <property type="entry name" value="P-loop_NTPase"/>
</dbReference>
<evidence type="ECO:0000256" key="3">
    <source>
        <dbReference type="ARBA" id="ARBA00022771"/>
    </source>
</evidence>
<dbReference type="Proteomes" id="UP000799291">
    <property type="component" value="Unassembled WGS sequence"/>
</dbReference>
<keyword evidence="5" id="KW-0040">ANK repeat</keyword>
<keyword evidence="1" id="KW-0479">Metal-binding</keyword>
<evidence type="ECO:0000313" key="7">
    <source>
        <dbReference type="EMBL" id="KAF2675916.1"/>
    </source>
</evidence>
<protein>
    <submittedName>
        <fullName evidence="7">Ankyrin</fullName>
    </submittedName>
</protein>
<dbReference type="InterPro" id="IPR036770">
    <property type="entry name" value="Ankyrin_rpt-contain_sf"/>
</dbReference>